<dbReference type="AlphaFoldDB" id="A0A6J7BIK0"/>
<accession>A0A6J7BIK0</accession>
<name>A0A6J7BIK0_9ZZZZ</name>
<gene>
    <name evidence="1" type="ORF">UFOPK3266_01578</name>
</gene>
<reference evidence="1" key="1">
    <citation type="submission" date="2020-05" db="EMBL/GenBank/DDBJ databases">
        <authorList>
            <person name="Chiriac C."/>
            <person name="Salcher M."/>
            <person name="Ghai R."/>
            <person name="Kavagutti S V."/>
        </authorList>
    </citation>
    <scope>NUCLEOTIDE SEQUENCE</scope>
</reference>
<organism evidence="1">
    <name type="scientific">freshwater metagenome</name>
    <dbReference type="NCBI Taxonomy" id="449393"/>
    <lineage>
        <taxon>unclassified sequences</taxon>
        <taxon>metagenomes</taxon>
        <taxon>ecological metagenomes</taxon>
    </lineage>
</organism>
<proteinExistence type="predicted"/>
<dbReference type="EMBL" id="CAFBAA010000059">
    <property type="protein sequence ID" value="CAB4845382.1"/>
    <property type="molecule type" value="Genomic_DNA"/>
</dbReference>
<protein>
    <submittedName>
        <fullName evidence="1">Unannotated protein</fullName>
    </submittedName>
</protein>
<evidence type="ECO:0000313" key="1">
    <source>
        <dbReference type="EMBL" id="CAB4845382.1"/>
    </source>
</evidence>
<sequence length="74" mass="7804">MGIPPESAGGNQFKVARPSPTLAWKLTIDAGIFAGITVVADAMPVPICVTAETRKLTCMPLVRPPMVTEVPVMI</sequence>